<sequence>MARVTFAFADPRPDGADAPTGSRVRCALLQPDSSADVIRSTAAFDVDLYDGAGEATLASGVWRITVEGVSGVDERFVIVPAGDDEYAFRSLVDVDPATLAPSPEAVAVWQDLYSRLAAGGGEIGGGRQSVDYSFPGDLVPRIGTPWRSPSALCRLTKLTVDGVIYEPGGLALRLTVNGGVVAEMDTRAAADRSIPLAVTIGNGARVAVDIVEVFPNPAISLEPAYPPRDVVVQVWWEYL</sequence>
<dbReference type="AlphaFoldDB" id="A0A7W7BQJ2"/>
<reference evidence="1 2" key="1">
    <citation type="submission" date="2020-08" db="EMBL/GenBank/DDBJ databases">
        <title>Sequencing the genomes of 1000 actinobacteria strains.</title>
        <authorList>
            <person name="Klenk H.-P."/>
        </authorList>
    </citation>
    <scope>NUCLEOTIDE SEQUENCE [LARGE SCALE GENOMIC DNA]</scope>
    <source>
        <strain evidence="1 2">DSM 24947</strain>
    </source>
</reference>
<gene>
    <name evidence="1" type="ORF">BKA24_001698</name>
</gene>
<name>A0A7W7BQJ2_9MICO</name>
<protein>
    <submittedName>
        <fullName evidence="1">Uncharacterized protein</fullName>
    </submittedName>
</protein>
<proteinExistence type="predicted"/>
<keyword evidence="2" id="KW-1185">Reference proteome</keyword>
<dbReference type="RefSeq" id="WP_184217032.1">
    <property type="nucleotide sequence ID" value="NZ_JACHMD010000001.1"/>
</dbReference>
<dbReference type="EMBL" id="JACHMD010000001">
    <property type="protein sequence ID" value="MBB4666989.1"/>
    <property type="molecule type" value="Genomic_DNA"/>
</dbReference>
<organism evidence="1 2">
    <name type="scientific">Microbacterium marinum</name>
    <dbReference type="NCBI Taxonomy" id="421115"/>
    <lineage>
        <taxon>Bacteria</taxon>
        <taxon>Bacillati</taxon>
        <taxon>Actinomycetota</taxon>
        <taxon>Actinomycetes</taxon>
        <taxon>Micrococcales</taxon>
        <taxon>Microbacteriaceae</taxon>
        <taxon>Microbacterium</taxon>
    </lineage>
</organism>
<evidence type="ECO:0000313" key="1">
    <source>
        <dbReference type="EMBL" id="MBB4666989.1"/>
    </source>
</evidence>
<evidence type="ECO:0000313" key="2">
    <source>
        <dbReference type="Proteomes" id="UP000573729"/>
    </source>
</evidence>
<comment type="caution">
    <text evidence="1">The sequence shown here is derived from an EMBL/GenBank/DDBJ whole genome shotgun (WGS) entry which is preliminary data.</text>
</comment>
<accession>A0A7W7BQJ2</accession>
<dbReference type="Proteomes" id="UP000573729">
    <property type="component" value="Unassembled WGS sequence"/>
</dbReference>